<proteinExistence type="predicted"/>
<keyword evidence="2" id="KW-1185">Reference proteome</keyword>
<sequence length="68" mass="8204">MLKIFFYKKKINFRLFIYKIRKLILKIVCVSNTNFWPSKNKNDDGWTKLGERKAIYPIIGLTSFFLLK</sequence>
<accession>A0ACB1AGP0</accession>
<comment type="caution">
    <text evidence="1">The sequence shown here is derived from an EMBL/GenBank/DDBJ whole genome shotgun (WGS) entry which is preliminary data.</text>
</comment>
<evidence type="ECO:0000313" key="2">
    <source>
        <dbReference type="Proteomes" id="UP001497535"/>
    </source>
</evidence>
<reference evidence="1" key="1">
    <citation type="submission" date="2023-11" db="EMBL/GenBank/DDBJ databases">
        <authorList>
            <person name="Poullet M."/>
        </authorList>
    </citation>
    <scope>NUCLEOTIDE SEQUENCE</scope>
    <source>
        <strain evidence="1">E1834</strain>
    </source>
</reference>
<dbReference type="Proteomes" id="UP001497535">
    <property type="component" value="Unassembled WGS sequence"/>
</dbReference>
<organism evidence="1 2">
    <name type="scientific">Meloidogyne enterolobii</name>
    <name type="common">Root-knot nematode worm</name>
    <name type="synonym">Meloidogyne mayaguensis</name>
    <dbReference type="NCBI Taxonomy" id="390850"/>
    <lineage>
        <taxon>Eukaryota</taxon>
        <taxon>Metazoa</taxon>
        <taxon>Ecdysozoa</taxon>
        <taxon>Nematoda</taxon>
        <taxon>Chromadorea</taxon>
        <taxon>Rhabditida</taxon>
        <taxon>Tylenchina</taxon>
        <taxon>Tylenchomorpha</taxon>
        <taxon>Tylenchoidea</taxon>
        <taxon>Meloidogynidae</taxon>
        <taxon>Meloidogyninae</taxon>
        <taxon>Meloidogyne</taxon>
    </lineage>
</organism>
<protein>
    <submittedName>
        <fullName evidence="1">Uncharacterized protein</fullName>
    </submittedName>
</protein>
<dbReference type="EMBL" id="CAVMJV010000076">
    <property type="protein sequence ID" value="CAK5089213.1"/>
    <property type="molecule type" value="Genomic_DNA"/>
</dbReference>
<gene>
    <name evidence="1" type="ORF">MENTE1834_LOCUS36914</name>
</gene>
<name>A0ACB1AGP0_MELEN</name>
<evidence type="ECO:0000313" key="1">
    <source>
        <dbReference type="EMBL" id="CAK5089213.1"/>
    </source>
</evidence>